<evidence type="ECO:0000313" key="2">
    <source>
        <dbReference type="Proteomes" id="UP000664052"/>
    </source>
</evidence>
<proteinExistence type="predicted"/>
<sequence>MTLAYPSDESSQSAPVNELVTLLSRYDPLARARIKRAFPLDGFLLGVTPPEEPPRGLTLPELRMRAEVADEGLRTAVRLARLWHPLLHRRAKRSQVIRLIGQLLTLVGGASFLLSLAEQYPQLRLVLGGLTCLGSLAALFSKSVGQALWGERVAGEALVTLVETRVLGEQLLNNLRAWRSAGLDLEYGKELIGQANELARRLLDVGVTSGAYDGEEEQLR</sequence>
<dbReference type="RefSeq" id="WP_207057254.1">
    <property type="nucleotide sequence ID" value="NZ_JAFIMU010000013.1"/>
</dbReference>
<reference evidence="1 2" key="1">
    <citation type="submission" date="2021-02" db="EMBL/GenBank/DDBJ databases">
        <title>De Novo genome assembly of isolated myxobacteria.</title>
        <authorList>
            <person name="Stevens D.C."/>
        </authorList>
    </citation>
    <scope>NUCLEOTIDE SEQUENCE [LARGE SCALE GENOMIC DNA]</scope>
    <source>
        <strain evidence="1 2">ATCC 29039</strain>
    </source>
</reference>
<evidence type="ECO:0008006" key="3">
    <source>
        <dbReference type="Google" id="ProtNLM"/>
    </source>
</evidence>
<evidence type="ECO:0000313" key="1">
    <source>
        <dbReference type="EMBL" id="MBN8232721.1"/>
    </source>
</evidence>
<protein>
    <recommendedName>
        <fullName evidence="3">SMODS and SLOG-associating 2TM effector domain-containing protein</fullName>
    </recommendedName>
</protein>
<organism evidence="1 2">
    <name type="scientific">Corallococcus macrosporus</name>
    <dbReference type="NCBI Taxonomy" id="35"/>
    <lineage>
        <taxon>Bacteria</taxon>
        <taxon>Pseudomonadati</taxon>
        <taxon>Myxococcota</taxon>
        <taxon>Myxococcia</taxon>
        <taxon>Myxococcales</taxon>
        <taxon>Cystobacterineae</taxon>
        <taxon>Myxococcaceae</taxon>
        <taxon>Corallococcus</taxon>
    </lineage>
</organism>
<gene>
    <name evidence="1" type="ORF">JYK02_34905</name>
</gene>
<keyword evidence="2" id="KW-1185">Reference proteome</keyword>
<dbReference type="Proteomes" id="UP000664052">
    <property type="component" value="Unassembled WGS sequence"/>
</dbReference>
<name>A0ABS3DN21_9BACT</name>
<dbReference type="EMBL" id="JAFIMU010000013">
    <property type="protein sequence ID" value="MBN8232721.1"/>
    <property type="molecule type" value="Genomic_DNA"/>
</dbReference>
<accession>A0ABS3DN21</accession>
<comment type="caution">
    <text evidence="1">The sequence shown here is derived from an EMBL/GenBank/DDBJ whole genome shotgun (WGS) entry which is preliminary data.</text>
</comment>